<sequence>MNISSFIARRIAFNQQRSFSRFIIRLSTVATVISVTVMIVTLSFVNGFQDAVSEKVFSFWGHIRIGYRQPGKVAIAEEAPMEKSDSIVQTVREMPGVRSIHPFATKYAILKTPDEMEGTLIKGLDDTYDSAHIKPYIEKGGRWIRFDDSSYTREIVVSRYTANQLRLKLHDRLLIYFVRPDGSLRPDKLSIVGIYKTGIEEYDKTFALGDIRLIRRLNGWSADEIGGYEVFLKDYHNMDAVSSRIYEQPSFPQLWETRTIREIYPNIFDWLGIVANNGSVLLIIVAVIVIINFITCLIILVLERVRMIGILKAVGATDWAIQKIFLAHSAIITLTGLVIGTGLSLLLIWLQQRFQFVHLKEEEYYMTTAAVRVDWTQVGAVVGGTLVISLLVLLLPSLIVRRIRPIQAIRFS</sequence>
<dbReference type="EMBL" id="SJZI01000011">
    <property type="protein sequence ID" value="TCJ16556.1"/>
    <property type="molecule type" value="Genomic_DNA"/>
</dbReference>
<keyword evidence="6 7" id="KW-0472">Membrane</keyword>
<evidence type="ECO:0000256" key="5">
    <source>
        <dbReference type="ARBA" id="ARBA00022989"/>
    </source>
</evidence>
<feature type="domain" description="ABC3 transporter permease C-terminal" evidence="8">
    <location>
        <begin position="280"/>
        <end position="404"/>
    </location>
</feature>
<dbReference type="Pfam" id="PF02687">
    <property type="entry name" value="FtsX"/>
    <property type="match status" value="1"/>
</dbReference>
<evidence type="ECO:0000256" key="2">
    <source>
        <dbReference type="ARBA" id="ARBA00005236"/>
    </source>
</evidence>
<dbReference type="GO" id="GO:0098797">
    <property type="term" value="C:plasma membrane protein complex"/>
    <property type="evidence" value="ECO:0007669"/>
    <property type="project" value="TreeGrafter"/>
</dbReference>
<evidence type="ECO:0000259" key="9">
    <source>
        <dbReference type="Pfam" id="PF12704"/>
    </source>
</evidence>
<dbReference type="InterPro" id="IPR051447">
    <property type="entry name" value="Lipoprotein-release_system"/>
</dbReference>
<dbReference type="AlphaFoldDB" id="A0A4R1BH23"/>
<evidence type="ECO:0000256" key="7">
    <source>
        <dbReference type="SAM" id="Phobius"/>
    </source>
</evidence>
<evidence type="ECO:0000256" key="1">
    <source>
        <dbReference type="ARBA" id="ARBA00004651"/>
    </source>
</evidence>
<keyword evidence="5 7" id="KW-1133">Transmembrane helix</keyword>
<dbReference type="PANTHER" id="PTHR30489:SF0">
    <property type="entry name" value="LIPOPROTEIN-RELEASING SYSTEM TRANSMEMBRANE PROTEIN LOLE"/>
    <property type="match status" value="1"/>
</dbReference>
<feature type="transmembrane region" description="Helical" evidence="7">
    <location>
        <begin position="378"/>
        <end position="400"/>
    </location>
</feature>
<dbReference type="OrthoDB" id="1522670at2"/>
<evidence type="ECO:0000256" key="4">
    <source>
        <dbReference type="ARBA" id="ARBA00022692"/>
    </source>
</evidence>
<reference evidence="10 11" key="1">
    <citation type="submission" date="2019-03" db="EMBL/GenBank/DDBJ databases">
        <authorList>
            <person name="Kim M.K.M."/>
        </authorList>
    </citation>
    <scope>NUCLEOTIDE SEQUENCE [LARGE SCALE GENOMIC DNA]</scope>
    <source>
        <strain evidence="10 11">17J68-12</strain>
    </source>
</reference>
<evidence type="ECO:0000256" key="6">
    <source>
        <dbReference type="ARBA" id="ARBA00023136"/>
    </source>
</evidence>
<dbReference type="RefSeq" id="WP_131448393.1">
    <property type="nucleotide sequence ID" value="NZ_SJZI01000011.1"/>
</dbReference>
<gene>
    <name evidence="10" type="ORF">EPD60_07370</name>
</gene>
<dbReference type="InterPro" id="IPR003838">
    <property type="entry name" value="ABC3_permease_C"/>
</dbReference>
<evidence type="ECO:0000259" key="8">
    <source>
        <dbReference type="Pfam" id="PF02687"/>
    </source>
</evidence>
<evidence type="ECO:0000313" key="11">
    <source>
        <dbReference type="Proteomes" id="UP000295334"/>
    </source>
</evidence>
<evidence type="ECO:0000313" key="10">
    <source>
        <dbReference type="EMBL" id="TCJ16556.1"/>
    </source>
</evidence>
<accession>A0A4R1BH23</accession>
<protein>
    <submittedName>
        <fullName evidence="10">ABC transporter permease</fullName>
    </submittedName>
</protein>
<dbReference type="Proteomes" id="UP000295334">
    <property type="component" value="Unassembled WGS sequence"/>
</dbReference>
<evidence type="ECO:0000256" key="3">
    <source>
        <dbReference type="ARBA" id="ARBA00022475"/>
    </source>
</evidence>
<dbReference type="Pfam" id="PF12704">
    <property type="entry name" value="MacB_PCD"/>
    <property type="match status" value="1"/>
</dbReference>
<feature type="transmembrane region" description="Helical" evidence="7">
    <location>
        <begin position="22"/>
        <end position="45"/>
    </location>
</feature>
<keyword evidence="4 7" id="KW-0812">Transmembrane</keyword>
<comment type="subcellular location">
    <subcellularLocation>
        <location evidence="1">Cell membrane</location>
        <topology evidence="1">Multi-pass membrane protein</topology>
    </subcellularLocation>
</comment>
<feature type="domain" description="MacB-like periplasmic core" evidence="9">
    <location>
        <begin position="26"/>
        <end position="245"/>
    </location>
</feature>
<feature type="transmembrane region" description="Helical" evidence="7">
    <location>
        <begin position="324"/>
        <end position="350"/>
    </location>
</feature>
<name>A0A4R1BH23_9BACT</name>
<dbReference type="InterPro" id="IPR025857">
    <property type="entry name" value="MacB_PCD"/>
</dbReference>
<comment type="similarity">
    <text evidence="2">Belongs to the ABC-4 integral membrane protein family. LolC/E subfamily.</text>
</comment>
<keyword evidence="3" id="KW-1003">Cell membrane</keyword>
<dbReference type="PANTHER" id="PTHR30489">
    <property type="entry name" value="LIPOPROTEIN-RELEASING SYSTEM TRANSMEMBRANE PROTEIN LOLE"/>
    <property type="match status" value="1"/>
</dbReference>
<organism evidence="10 11">
    <name type="scientific">Flaviaesturariibacter flavus</name>
    <dbReference type="NCBI Taxonomy" id="2502780"/>
    <lineage>
        <taxon>Bacteria</taxon>
        <taxon>Pseudomonadati</taxon>
        <taxon>Bacteroidota</taxon>
        <taxon>Chitinophagia</taxon>
        <taxon>Chitinophagales</taxon>
        <taxon>Chitinophagaceae</taxon>
        <taxon>Flaviaestuariibacter</taxon>
    </lineage>
</organism>
<proteinExistence type="inferred from homology"/>
<feature type="transmembrane region" description="Helical" evidence="7">
    <location>
        <begin position="280"/>
        <end position="303"/>
    </location>
</feature>
<dbReference type="GO" id="GO:0044874">
    <property type="term" value="P:lipoprotein localization to outer membrane"/>
    <property type="evidence" value="ECO:0007669"/>
    <property type="project" value="TreeGrafter"/>
</dbReference>
<keyword evidence="11" id="KW-1185">Reference proteome</keyword>
<comment type="caution">
    <text evidence="10">The sequence shown here is derived from an EMBL/GenBank/DDBJ whole genome shotgun (WGS) entry which is preliminary data.</text>
</comment>